<feature type="transmembrane region" description="Helical" evidence="7">
    <location>
        <begin position="112"/>
        <end position="132"/>
    </location>
</feature>
<dbReference type="SUPFAM" id="SSF161098">
    <property type="entry name" value="MetI-like"/>
    <property type="match status" value="1"/>
</dbReference>
<feature type="transmembrane region" description="Helical" evidence="7">
    <location>
        <begin position="299"/>
        <end position="319"/>
    </location>
</feature>
<evidence type="ECO:0000256" key="5">
    <source>
        <dbReference type="ARBA" id="ARBA00022989"/>
    </source>
</evidence>
<name>A0A1H3LHC9_9MICO</name>
<feature type="transmembrane region" description="Helical" evidence="7">
    <location>
        <begin position="193"/>
        <end position="216"/>
    </location>
</feature>
<evidence type="ECO:0000313" key="10">
    <source>
        <dbReference type="Proteomes" id="UP000198891"/>
    </source>
</evidence>
<dbReference type="GO" id="GO:0005886">
    <property type="term" value="C:plasma membrane"/>
    <property type="evidence" value="ECO:0007669"/>
    <property type="project" value="UniProtKB-SubCell"/>
</dbReference>
<keyword evidence="4 7" id="KW-0812">Transmembrane</keyword>
<dbReference type="Proteomes" id="UP000198891">
    <property type="component" value="Unassembled WGS sequence"/>
</dbReference>
<evidence type="ECO:0000259" key="8">
    <source>
        <dbReference type="PROSITE" id="PS50928"/>
    </source>
</evidence>
<evidence type="ECO:0000256" key="7">
    <source>
        <dbReference type="RuleBase" id="RU363032"/>
    </source>
</evidence>
<dbReference type="PROSITE" id="PS50928">
    <property type="entry name" value="ABC_TM1"/>
    <property type="match status" value="1"/>
</dbReference>
<feature type="domain" description="ABC transmembrane type-1" evidence="8">
    <location>
        <begin position="106"/>
        <end position="318"/>
    </location>
</feature>
<dbReference type="Pfam" id="PF00528">
    <property type="entry name" value="BPD_transp_1"/>
    <property type="match status" value="1"/>
</dbReference>
<evidence type="ECO:0000256" key="6">
    <source>
        <dbReference type="ARBA" id="ARBA00023136"/>
    </source>
</evidence>
<evidence type="ECO:0000256" key="1">
    <source>
        <dbReference type="ARBA" id="ARBA00004651"/>
    </source>
</evidence>
<keyword evidence="3" id="KW-1003">Cell membrane</keyword>
<sequence length="328" mass="35906">MTTSNDLVVEATAAASTTGSGPHDDGRVLEPRARRRLKHPGRWRRDLSALVLLLPALLLFGVFSWWPILRSLLLSVQYNNLVDAPTWVGLDNFANVFSDPILLTAVRNTLEFGALSVLFGFPIPLFLAIMMFELRRLGGIFRVLVYIPVIIPPVVSVLLWKFFYDPDNGLFNAALGAIGLGPFPWLQSTATALPSLVLLILWAGVGSTVLLFLAALSGVSPELYEAAETDGASIWQRIWHVTLPQLRGIMLILLLLQMIGTLQIFTEPYVMTDGGPENSTVTVLLLIYRAAFINGDFGYATALSVLLAAALAILSAIYLRLTRAWSTS</sequence>
<dbReference type="InterPro" id="IPR000515">
    <property type="entry name" value="MetI-like"/>
</dbReference>
<dbReference type="Gene3D" id="1.10.3720.10">
    <property type="entry name" value="MetI-like"/>
    <property type="match status" value="1"/>
</dbReference>
<feature type="transmembrane region" description="Helical" evidence="7">
    <location>
        <begin position="144"/>
        <end position="163"/>
    </location>
</feature>
<evidence type="ECO:0000256" key="4">
    <source>
        <dbReference type="ARBA" id="ARBA00022692"/>
    </source>
</evidence>
<feature type="transmembrane region" description="Helical" evidence="7">
    <location>
        <begin position="47"/>
        <end position="68"/>
    </location>
</feature>
<dbReference type="GO" id="GO:0055085">
    <property type="term" value="P:transmembrane transport"/>
    <property type="evidence" value="ECO:0007669"/>
    <property type="project" value="InterPro"/>
</dbReference>
<keyword evidence="10" id="KW-1185">Reference proteome</keyword>
<evidence type="ECO:0000256" key="3">
    <source>
        <dbReference type="ARBA" id="ARBA00022475"/>
    </source>
</evidence>
<feature type="transmembrane region" description="Helical" evidence="7">
    <location>
        <begin position="246"/>
        <end position="265"/>
    </location>
</feature>
<dbReference type="PANTHER" id="PTHR30193:SF41">
    <property type="entry name" value="DIACETYLCHITOBIOSE UPTAKE SYSTEM PERMEASE PROTEIN NGCF"/>
    <property type="match status" value="1"/>
</dbReference>
<dbReference type="STRING" id="381665.SAMN05216554_0990"/>
<gene>
    <name evidence="9" type="ORF">SAMN05216554_0990</name>
</gene>
<dbReference type="InterPro" id="IPR035906">
    <property type="entry name" value="MetI-like_sf"/>
</dbReference>
<organism evidence="9 10">
    <name type="scientific">Herbiconiux ginsengi</name>
    <dbReference type="NCBI Taxonomy" id="381665"/>
    <lineage>
        <taxon>Bacteria</taxon>
        <taxon>Bacillati</taxon>
        <taxon>Actinomycetota</taxon>
        <taxon>Actinomycetes</taxon>
        <taxon>Micrococcales</taxon>
        <taxon>Microbacteriaceae</taxon>
        <taxon>Herbiconiux</taxon>
    </lineage>
</organism>
<dbReference type="EMBL" id="FNPZ01000001">
    <property type="protein sequence ID" value="SDY63937.1"/>
    <property type="molecule type" value="Genomic_DNA"/>
</dbReference>
<dbReference type="PANTHER" id="PTHR30193">
    <property type="entry name" value="ABC TRANSPORTER PERMEASE PROTEIN"/>
    <property type="match status" value="1"/>
</dbReference>
<evidence type="ECO:0000313" key="9">
    <source>
        <dbReference type="EMBL" id="SDY63937.1"/>
    </source>
</evidence>
<dbReference type="AlphaFoldDB" id="A0A1H3LHC9"/>
<comment type="similarity">
    <text evidence="7">Belongs to the binding-protein-dependent transport system permease family.</text>
</comment>
<accession>A0A1H3LHC9</accession>
<proteinExistence type="inferred from homology"/>
<keyword evidence="2 7" id="KW-0813">Transport</keyword>
<protein>
    <submittedName>
        <fullName evidence="9">Multiple sugar transport system permease protein</fullName>
    </submittedName>
</protein>
<dbReference type="OrthoDB" id="9805974at2"/>
<keyword evidence="9" id="KW-0762">Sugar transport</keyword>
<evidence type="ECO:0000256" key="2">
    <source>
        <dbReference type="ARBA" id="ARBA00022448"/>
    </source>
</evidence>
<comment type="subcellular location">
    <subcellularLocation>
        <location evidence="1 7">Cell membrane</location>
        <topology evidence="1 7">Multi-pass membrane protein</topology>
    </subcellularLocation>
</comment>
<dbReference type="CDD" id="cd06261">
    <property type="entry name" value="TM_PBP2"/>
    <property type="match status" value="1"/>
</dbReference>
<dbReference type="RefSeq" id="WP_092549551.1">
    <property type="nucleotide sequence ID" value="NZ_FNPZ01000001.1"/>
</dbReference>
<dbReference type="InterPro" id="IPR051393">
    <property type="entry name" value="ABC_transporter_permease"/>
</dbReference>
<reference evidence="9 10" key="1">
    <citation type="submission" date="2016-10" db="EMBL/GenBank/DDBJ databases">
        <authorList>
            <person name="de Groot N.N."/>
        </authorList>
    </citation>
    <scope>NUCLEOTIDE SEQUENCE [LARGE SCALE GENOMIC DNA]</scope>
    <source>
        <strain evidence="9 10">CGMCC 4.3491</strain>
    </source>
</reference>
<keyword evidence="5 7" id="KW-1133">Transmembrane helix</keyword>
<keyword evidence="6 7" id="KW-0472">Membrane</keyword>